<keyword evidence="3" id="KW-1185">Reference proteome</keyword>
<dbReference type="InterPro" id="IPR000073">
    <property type="entry name" value="AB_hydrolase_1"/>
</dbReference>
<reference evidence="3" key="1">
    <citation type="submission" date="2016-06" db="EMBL/GenBank/DDBJ databases">
        <authorList>
            <person name="Hehemann J.-H."/>
            <person name="Arevalo P."/>
            <person name="Datta M.S."/>
            <person name="Polz M.F."/>
        </authorList>
    </citation>
    <scope>NUCLEOTIDE SEQUENCE [LARGE SCALE GENOMIC DNA]</scope>
    <source>
        <strain evidence="3">9CSC122</strain>
    </source>
</reference>
<dbReference type="PRINTS" id="PR00412">
    <property type="entry name" value="EPOXHYDRLASE"/>
</dbReference>
<gene>
    <name evidence="2" type="ORF">A6E14_13780</name>
</gene>
<organism evidence="2 3">
    <name type="scientific">Vibrio genomosp. F10</name>
    <dbReference type="NCBI Taxonomy" id="723171"/>
    <lineage>
        <taxon>Bacteria</taxon>
        <taxon>Pseudomonadati</taxon>
        <taxon>Pseudomonadota</taxon>
        <taxon>Gammaproteobacteria</taxon>
        <taxon>Vibrionales</taxon>
        <taxon>Vibrionaceae</taxon>
        <taxon>Vibrio</taxon>
    </lineage>
</organism>
<dbReference type="Proteomes" id="UP000093173">
    <property type="component" value="Unassembled WGS sequence"/>
</dbReference>
<protein>
    <submittedName>
        <fullName evidence="2">Hydrolase</fullName>
    </submittedName>
</protein>
<dbReference type="AlphaFoldDB" id="A0A1B9QWE8"/>
<feature type="domain" description="AB hydrolase-1" evidence="1">
    <location>
        <begin position="27"/>
        <end position="151"/>
    </location>
</feature>
<dbReference type="GO" id="GO:0016020">
    <property type="term" value="C:membrane"/>
    <property type="evidence" value="ECO:0007669"/>
    <property type="project" value="TreeGrafter"/>
</dbReference>
<dbReference type="InterPro" id="IPR000639">
    <property type="entry name" value="Epox_hydrolase-like"/>
</dbReference>
<dbReference type="Pfam" id="PF00561">
    <property type="entry name" value="Abhydrolase_1"/>
    <property type="match status" value="1"/>
</dbReference>
<proteinExistence type="predicted"/>
<dbReference type="SUPFAM" id="SSF53474">
    <property type="entry name" value="alpha/beta-Hydrolases"/>
    <property type="match status" value="1"/>
</dbReference>
<dbReference type="RefSeq" id="WP_065577176.1">
    <property type="nucleotide sequence ID" value="NZ_JBNGCH010000730.1"/>
</dbReference>
<name>A0A1B9QWE8_9VIBR</name>
<comment type="caution">
    <text evidence="2">The sequence shown here is derived from an EMBL/GenBank/DDBJ whole genome shotgun (WGS) entry which is preliminary data.</text>
</comment>
<evidence type="ECO:0000313" key="2">
    <source>
        <dbReference type="EMBL" id="OCH73893.1"/>
    </source>
</evidence>
<dbReference type="PANTHER" id="PTHR43798:SF33">
    <property type="entry name" value="HYDROLASE, PUTATIVE (AFU_ORTHOLOGUE AFUA_2G14860)-RELATED"/>
    <property type="match status" value="1"/>
</dbReference>
<dbReference type="InterPro" id="IPR029058">
    <property type="entry name" value="AB_hydrolase_fold"/>
</dbReference>
<keyword evidence="2" id="KW-0378">Hydrolase</keyword>
<dbReference type="Gene3D" id="3.40.50.1820">
    <property type="entry name" value="alpha/beta hydrolase"/>
    <property type="match status" value="1"/>
</dbReference>
<dbReference type="EMBL" id="MAJZ01000730">
    <property type="protein sequence ID" value="OCH73893.1"/>
    <property type="molecule type" value="Genomic_DNA"/>
</dbReference>
<dbReference type="GO" id="GO:0016787">
    <property type="term" value="F:hydrolase activity"/>
    <property type="evidence" value="ECO:0007669"/>
    <property type="project" value="UniProtKB-KW"/>
</dbReference>
<sequence>MRHNTINIADGEIATLELGCAETAHTTLVFVHGWLDNAASFSSILPMLANLDQGLHLCAIDLPGHGLSSHKGAGNFYPFHDYIDDLHQILTTLSSNRLVLVGHSLGALIASCYSAAFPEHVAGLVQIEGFGPLAESADKSVERLRQGVLSRQRLRRKPKRTTSNLEEMTMRRATLNGLDSRLIRPVVERGMICHQGVWHWRHDSRLQSDSLYRMSLEHAAVVIQKIHCPQLVILGDQGYAHLKDFPRISNPLDDVEAMTEVSVEIIDGAHHCHLQSPSSVTALIFGLLNKI</sequence>
<accession>A0A1B9QWE8</accession>
<evidence type="ECO:0000259" key="1">
    <source>
        <dbReference type="Pfam" id="PF00561"/>
    </source>
</evidence>
<dbReference type="PANTHER" id="PTHR43798">
    <property type="entry name" value="MONOACYLGLYCEROL LIPASE"/>
    <property type="match status" value="1"/>
</dbReference>
<evidence type="ECO:0000313" key="3">
    <source>
        <dbReference type="Proteomes" id="UP000093173"/>
    </source>
</evidence>
<dbReference type="InterPro" id="IPR050266">
    <property type="entry name" value="AB_hydrolase_sf"/>
</dbReference>